<proteinExistence type="inferred from homology"/>
<evidence type="ECO:0000259" key="14">
    <source>
        <dbReference type="Pfam" id="PF00150"/>
    </source>
</evidence>
<dbReference type="PANTHER" id="PTHR31297:SF1">
    <property type="entry name" value="GLUCAN 1,3-BETA-GLUCOSIDASE I_II-RELATED"/>
    <property type="match status" value="1"/>
</dbReference>
<sequence>MKLISLIELLIFVTLTNALPTVPLGKSSSGVQLYKKNLKWDYQNDKVRGVNLGGWFVIEPFITPSLFDVWSKPNDDSQVPVDEYHYTQKLGKEVAKQRLETHWKTWITQDDISKIKQLGLNFVRIPIGYWAFQLLDDDPYVQGQEEYLDKVLDWCRDEGLYAWIDLHGAPGSQNGFDNSGLRDSYKFQDGNNTQVTLQVLDKISSKYGVDDYDDVVAGIELLNEPLGTILDMNKLKYDYYDKGYQFVRHGNDDGNDGGYPGSDQAVVIHDAFQDMGYWDDFFNLPDYYNVVVDHHHYQVFSGEELERSIDDHISVACNWGSAAKSESHWNLVGEWSAALTDCARWLNGVGKGARWSGDLDGVSKIGSCQPYLSYGSWPDSYRTDVRKYIEAQLDAYEQAAGWIYWTWKTEDAVEWDFQRLTKAGIFPSPVTDRTYPNQCNY</sequence>
<evidence type="ECO:0000256" key="4">
    <source>
        <dbReference type="ARBA" id="ARBA00022729"/>
    </source>
</evidence>
<dbReference type="GO" id="GO:0005576">
    <property type="term" value="C:extracellular region"/>
    <property type="evidence" value="ECO:0007669"/>
    <property type="project" value="UniProtKB-SubCell"/>
</dbReference>
<dbReference type="GO" id="GO:0071555">
    <property type="term" value="P:cell wall organization"/>
    <property type="evidence" value="ECO:0007669"/>
    <property type="project" value="UniProtKB-KW"/>
</dbReference>
<dbReference type="FunFam" id="3.20.20.80:FF:000033">
    <property type="entry name" value="Glucan 1,3-beta-glucosidase A"/>
    <property type="match status" value="1"/>
</dbReference>
<feature type="domain" description="Glycoside hydrolase family 5" evidence="14">
    <location>
        <begin position="91"/>
        <end position="324"/>
    </location>
</feature>
<dbReference type="InterPro" id="IPR050386">
    <property type="entry name" value="Glycosyl_hydrolase_5"/>
</dbReference>
<evidence type="ECO:0000256" key="7">
    <source>
        <dbReference type="ARBA" id="ARBA00023316"/>
    </source>
</evidence>
<evidence type="ECO:0000256" key="10">
    <source>
        <dbReference type="ARBA" id="ARBA00041761"/>
    </source>
</evidence>
<keyword evidence="3" id="KW-0964">Secreted</keyword>
<evidence type="ECO:0000313" key="16">
    <source>
        <dbReference type="Proteomes" id="UP000095085"/>
    </source>
</evidence>
<reference evidence="16" key="1">
    <citation type="submission" date="2016-05" db="EMBL/GenBank/DDBJ databases">
        <title>Comparative genomics of biotechnologically important yeasts.</title>
        <authorList>
            <consortium name="DOE Joint Genome Institute"/>
            <person name="Riley R."/>
            <person name="Haridas S."/>
            <person name="Wolfe K.H."/>
            <person name="Lopes M.R."/>
            <person name="Hittinger C.T."/>
            <person name="Goker M."/>
            <person name="Salamov A."/>
            <person name="Wisecaver J."/>
            <person name="Long T.M."/>
            <person name="Aerts A.L."/>
            <person name="Barry K."/>
            <person name="Choi C."/>
            <person name="Clum A."/>
            <person name="Coughlan A.Y."/>
            <person name="Deshpande S."/>
            <person name="Douglass A.P."/>
            <person name="Hanson S.J."/>
            <person name="Klenk H.-P."/>
            <person name="Labutti K."/>
            <person name="Lapidus A."/>
            <person name="Lindquist E."/>
            <person name="Lipzen A."/>
            <person name="Meier-Kolthoff J.P."/>
            <person name="Ohm R.A."/>
            <person name="Otillar R.P."/>
            <person name="Pangilinan J."/>
            <person name="Peng Y."/>
            <person name="Rokas A."/>
            <person name="Rosa C.A."/>
            <person name="Scheuner C."/>
            <person name="Sibirny A.A."/>
            <person name="Slot J.C."/>
            <person name="Stielow J.B."/>
            <person name="Sun H."/>
            <person name="Kurtzman C.P."/>
            <person name="Blackwell M."/>
            <person name="Grigoriev I.V."/>
            <person name="Jeffries T.W."/>
        </authorList>
    </citation>
    <scope>NUCLEOTIDE SEQUENCE [LARGE SCALE GENOMIC DNA]</scope>
    <source>
        <strain evidence="16">NRRL Y-1933</strain>
    </source>
</reference>
<dbReference type="GO" id="GO:0004338">
    <property type="term" value="F:glucan exo-1,3-beta-glucosidase activity"/>
    <property type="evidence" value="ECO:0007669"/>
    <property type="project" value="UniProtKB-EC"/>
</dbReference>
<dbReference type="AlphaFoldDB" id="A0A1E4RQN9"/>
<comment type="subcellular location">
    <subcellularLocation>
        <location evidence="1">Secreted</location>
    </subcellularLocation>
</comment>
<evidence type="ECO:0000256" key="13">
    <source>
        <dbReference type="SAM" id="SignalP"/>
    </source>
</evidence>
<dbReference type="STRING" id="984485.A0A1E4RQN9"/>
<keyword evidence="6 12" id="KW-0326">Glycosidase</keyword>
<dbReference type="InterPro" id="IPR017853">
    <property type="entry name" value="GH"/>
</dbReference>
<feature type="chain" id="PRO_5009162454" description="Glucan 1,3-beta-glucosidase" evidence="13">
    <location>
        <begin position="19"/>
        <end position="441"/>
    </location>
</feature>
<feature type="signal peptide" evidence="13">
    <location>
        <begin position="1"/>
        <end position="18"/>
    </location>
</feature>
<comment type="similarity">
    <text evidence="2 12">Belongs to the glycosyl hydrolase 5 (cellulase A) family.</text>
</comment>
<dbReference type="InterPro" id="IPR001547">
    <property type="entry name" value="Glyco_hydro_5"/>
</dbReference>
<evidence type="ECO:0000256" key="2">
    <source>
        <dbReference type="ARBA" id="ARBA00005641"/>
    </source>
</evidence>
<keyword evidence="7" id="KW-0961">Cell wall biogenesis/degradation</keyword>
<keyword evidence="5 12" id="KW-0378">Hydrolase</keyword>
<dbReference type="GO" id="GO:0009251">
    <property type="term" value="P:glucan catabolic process"/>
    <property type="evidence" value="ECO:0007669"/>
    <property type="project" value="TreeGrafter"/>
</dbReference>
<keyword evidence="4 13" id="KW-0732">Signal</keyword>
<dbReference type="Gene3D" id="3.20.20.80">
    <property type="entry name" value="Glycosidases"/>
    <property type="match status" value="1"/>
</dbReference>
<dbReference type="PANTHER" id="PTHR31297">
    <property type="entry name" value="GLUCAN ENDO-1,6-BETA-GLUCOSIDASE B"/>
    <property type="match status" value="1"/>
</dbReference>
<dbReference type="RefSeq" id="XP_020078588.1">
    <property type="nucleotide sequence ID" value="XM_020220406.1"/>
</dbReference>
<evidence type="ECO:0000256" key="3">
    <source>
        <dbReference type="ARBA" id="ARBA00022525"/>
    </source>
</evidence>
<gene>
    <name evidence="15" type="ORF">HYPBUDRAFT_151256</name>
</gene>
<name>A0A1E4RQN9_9ASCO</name>
<evidence type="ECO:0000256" key="11">
    <source>
        <dbReference type="ARBA" id="ARBA00073255"/>
    </source>
</evidence>
<evidence type="ECO:0000256" key="5">
    <source>
        <dbReference type="ARBA" id="ARBA00022801"/>
    </source>
</evidence>
<dbReference type="SUPFAM" id="SSF51445">
    <property type="entry name" value="(Trans)glycosidases"/>
    <property type="match status" value="1"/>
</dbReference>
<comment type="catalytic activity">
    <reaction evidence="8">
        <text>Successive hydrolysis of beta-D-glucose units from the non-reducing ends of (1-&gt;3)-beta-D-glucans, releasing alpha-glucose.</text>
        <dbReference type="EC" id="3.2.1.58"/>
    </reaction>
</comment>
<evidence type="ECO:0000256" key="12">
    <source>
        <dbReference type="RuleBase" id="RU361153"/>
    </source>
</evidence>
<dbReference type="Proteomes" id="UP000095085">
    <property type="component" value="Unassembled WGS sequence"/>
</dbReference>
<protein>
    <recommendedName>
        <fullName evidence="11">Glucan 1,3-beta-glucosidase</fullName>
        <ecNumber evidence="9">3.2.1.58</ecNumber>
    </recommendedName>
    <alternativeName>
        <fullName evidence="10">Exo-1,3-beta-glucanase</fullName>
    </alternativeName>
</protein>
<dbReference type="GeneID" id="30994956"/>
<dbReference type="EC" id="3.2.1.58" evidence="9"/>
<dbReference type="OrthoDB" id="62120at2759"/>
<evidence type="ECO:0000256" key="1">
    <source>
        <dbReference type="ARBA" id="ARBA00004613"/>
    </source>
</evidence>
<dbReference type="EMBL" id="KV454538">
    <property type="protein sequence ID" value="ODV69521.1"/>
    <property type="molecule type" value="Genomic_DNA"/>
</dbReference>
<dbReference type="GO" id="GO:0009986">
    <property type="term" value="C:cell surface"/>
    <property type="evidence" value="ECO:0007669"/>
    <property type="project" value="TreeGrafter"/>
</dbReference>
<evidence type="ECO:0000256" key="8">
    <source>
        <dbReference type="ARBA" id="ARBA00036824"/>
    </source>
</evidence>
<keyword evidence="16" id="KW-1185">Reference proteome</keyword>
<evidence type="ECO:0000256" key="6">
    <source>
        <dbReference type="ARBA" id="ARBA00023295"/>
    </source>
</evidence>
<organism evidence="15 16">
    <name type="scientific">Hyphopichia burtonii NRRL Y-1933</name>
    <dbReference type="NCBI Taxonomy" id="984485"/>
    <lineage>
        <taxon>Eukaryota</taxon>
        <taxon>Fungi</taxon>
        <taxon>Dikarya</taxon>
        <taxon>Ascomycota</taxon>
        <taxon>Saccharomycotina</taxon>
        <taxon>Pichiomycetes</taxon>
        <taxon>Debaryomycetaceae</taxon>
        <taxon>Hyphopichia</taxon>
    </lineage>
</organism>
<evidence type="ECO:0000313" key="15">
    <source>
        <dbReference type="EMBL" id="ODV69521.1"/>
    </source>
</evidence>
<dbReference type="Pfam" id="PF00150">
    <property type="entry name" value="Cellulase"/>
    <property type="match status" value="1"/>
</dbReference>
<accession>A0A1E4RQN9</accession>
<evidence type="ECO:0000256" key="9">
    <source>
        <dbReference type="ARBA" id="ARBA00038929"/>
    </source>
</evidence>